<dbReference type="InterPro" id="IPR035992">
    <property type="entry name" value="Ricin_B-like_lectins"/>
</dbReference>
<dbReference type="AlphaFoldDB" id="A0AA89QCU9"/>
<evidence type="ECO:0000259" key="4">
    <source>
        <dbReference type="SMART" id="SM00458"/>
    </source>
</evidence>
<gene>
    <name evidence="5" type="ORF">HNR72_000732</name>
</gene>
<sequence length="396" mass="43217">MYRAASTEGTRDRYAGAIDAATAKGFKVILSYWEGDGEDRNNDGKPDGPGWNGKVVDADVFKSMWNAVADRYASNGLVCFEPFSEPHGHSATEWADIAAKWIADHPSVPRNRILVSGPGYNDCVTSVCADSRLDGTYLSLHHYAFSKPARTYREWVTDFKSKVGTCAKRTILDEFGAPMGGAGADAGKDYNDANSTDNFVGYLRADTDTVRELGMGAVYWPAIGGKYQEYPDHDYYSLFDLEGRGANLTLGIRNISGIDAVKRAWGADPGSHTSILRNADGNGCLDVPYVSHDNVQVQVYDQCSGGANQQWTLTPSGQLTVYGGTKCLDAYREGTSNATEVGTYDCSGQNNQKWMFYSDGTIRSVQSGLCLDKDLATSKVQLWSCWGGDNQKWKTS</sequence>
<dbReference type="Gene3D" id="2.80.10.50">
    <property type="match status" value="1"/>
</dbReference>
<dbReference type="SUPFAM" id="SSF50370">
    <property type="entry name" value="Ricin B-like lectins"/>
    <property type="match status" value="1"/>
</dbReference>
<dbReference type="SUPFAM" id="SSF51445">
    <property type="entry name" value="(Trans)glycosidases"/>
    <property type="match status" value="1"/>
</dbReference>
<protein>
    <recommendedName>
        <fullName evidence="4">Ricin B lectin domain-containing protein</fullName>
    </recommendedName>
</protein>
<dbReference type="Gene3D" id="3.20.20.80">
    <property type="entry name" value="Glycosidases"/>
    <property type="match status" value="1"/>
</dbReference>
<dbReference type="Pfam" id="PF00150">
    <property type="entry name" value="Cellulase"/>
    <property type="match status" value="1"/>
</dbReference>
<evidence type="ECO:0000313" key="6">
    <source>
        <dbReference type="Proteomes" id="UP000579531"/>
    </source>
</evidence>
<dbReference type="Pfam" id="PF00652">
    <property type="entry name" value="Ricin_B_lectin"/>
    <property type="match status" value="1"/>
</dbReference>
<dbReference type="GO" id="GO:0000272">
    <property type="term" value="P:polysaccharide catabolic process"/>
    <property type="evidence" value="ECO:0007669"/>
    <property type="project" value="InterPro"/>
</dbReference>
<evidence type="ECO:0000256" key="1">
    <source>
        <dbReference type="ARBA" id="ARBA00022801"/>
    </source>
</evidence>
<dbReference type="Proteomes" id="UP000579531">
    <property type="component" value="Unassembled WGS sequence"/>
</dbReference>
<dbReference type="InterPro" id="IPR017853">
    <property type="entry name" value="GH"/>
</dbReference>
<dbReference type="RefSeq" id="WP_311240907.1">
    <property type="nucleotide sequence ID" value="NZ_BAABFE010000004.1"/>
</dbReference>
<evidence type="ECO:0000256" key="2">
    <source>
        <dbReference type="ARBA" id="ARBA00023295"/>
    </source>
</evidence>
<proteinExistence type="inferred from homology"/>
<dbReference type="CDD" id="cd23418">
    <property type="entry name" value="beta-trefoil_Ricin_XLN-like"/>
    <property type="match status" value="1"/>
</dbReference>
<evidence type="ECO:0000256" key="3">
    <source>
        <dbReference type="RuleBase" id="RU361153"/>
    </source>
</evidence>
<dbReference type="PROSITE" id="PS50231">
    <property type="entry name" value="RICIN_B_LECTIN"/>
    <property type="match status" value="1"/>
</dbReference>
<dbReference type="GO" id="GO:0004553">
    <property type="term" value="F:hydrolase activity, hydrolyzing O-glycosyl compounds"/>
    <property type="evidence" value="ECO:0007669"/>
    <property type="project" value="InterPro"/>
</dbReference>
<evidence type="ECO:0000313" key="5">
    <source>
        <dbReference type="EMBL" id="MBB5809704.1"/>
    </source>
</evidence>
<keyword evidence="1 3" id="KW-0378">Hydrolase</keyword>
<feature type="domain" description="Ricin B lectin" evidence="4">
    <location>
        <begin position="273"/>
        <end position="396"/>
    </location>
</feature>
<keyword evidence="6" id="KW-1185">Reference proteome</keyword>
<dbReference type="SMART" id="SM00458">
    <property type="entry name" value="RICIN"/>
    <property type="match status" value="1"/>
</dbReference>
<reference evidence="5 6" key="1">
    <citation type="submission" date="2020-08" db="EMBL/GenBank/DDBJ databases">
        <title>Sequencing the genomes of 1000 actinobacteria strains.</title>
        <authorList>
            <person name="Klenk H.-P."/>
        </authorList>
    </citation>
    <scope>NUCLEOTIDE SEQUENCE [LARGE SCALE GENOMIC DNA]</scope>
    <source>
        <strain evidence="5 6">DSM 40129</strain>
    </source>
</reference>
<comment type="caution">
    <text evidence="5">The sequence shown here is derived from an EMBL/GenBank/DDBJ whole genome shotgun (WGS) entry which is preliminary data.</text>
</comment>
<name>A0AA89QCU9_STRCU</name>
<dbReference type="GeneID" id="93837111"/>
<keyword evidence="2 3" id="KW-0326">Glycosidase</keyword>
<dbReference type="EMBL" id="JACHLX010000001">
    <property type="protein sequence ID" value="MBB5809704.1"/>
    <property type="molecule type" value="Genomic_DNA"/>
</dbReference>
<accession>A0AA89QCU9</accession>
<dbReference type="InterPro" id="IPR001547">
    <property type="entry name" value="Glyco_hydro_5"/>
</dbReference>
<dbReference type="InterPro" id="IPR000772">
    <property type="entry name" value="Ricin_B_lectin"/>
</dbReference>
<organism evidence="5 6">
    <name type="scientific">Streptomyces collinus</name>
    <dbReference type="NCBI Taxonomy" id="42684"/>
    <lineage>
        <taxon>Bacteria</taxon>
        <taxon>Bacillati</taxon>
        <taxon>Actinomycetota</taxon>
        <taxon>Actinomycetes</taxon>
        <taxon>Kitasatosporales</taxon>
        <taxon>Streptomycetaceae</taxon>
        <taxon>Streptomyces</taxon>
    </lineage>
</organism>
<comment type="similarity">
    <text evidence="3">Belongs to the glycosyl hydrolase 5 (cellulase A) family.</text>
</comment>